<dbReference type="VEuPathDB" id="FungiDB:DFL_005620"/>
<comment type="caution">
    <text evidence="3">The sequence shown here is derived from an EMBL/GenBank/DDBJ whole genome shotgun (WGS) entry which is preliminary data.</text>
</comment>
<reference evidence="3 4" key="1">
    <citation type="submission" date="2019-01" db="EMBL/GenBank/DDBJ databases">
        <title>Intercellular communication is required for trap formation in the nematode-trapping fungus Duddingtonia flagrans.</title>
        <authorList>
            <person name="Youssar L."/>
            <person name="Wernet V."/>
            <person name="Hensel N."/>
            <person name="Hildebrandt H.-G."/>
            <person name="Fischer R."/>
        </authorList>
    </citation>
    <scope>NUCLEOTIDE SEQUENCE [LARGE SCALE GENOMIC DNA]</scope>
    <source>
        <strain evidence="3 4">CBS H-5679</strain>
    </source>
</reference>
<protein>
    <recommendedName>
        <fullName evidence="2">F-box domain-containing protein</fullName>
    </recommendedName>
</protein>
<dbReference type="EMBL" id="SAEB01000007">
    <property type="protein sequence ID" value="RVD83846.1"/>
    <property type="molecule type" value="Genomic_DNA"/>
</dbReference>
<dbReference type="Pfam" id="PF00646">
    <property type="entry name" value="F-box"/>
    <property type="match status" value="1"/>
</dbReference>
<dbReference type="RefSeq" id="XP_067489390.1">
    <property type="nucleotide sequence ID" value="XM_067634907.1"/>
</dbReference>
<keyword evidence="4" id="KW-1185">Reference proteome</keyword>
<dbReference type="SUPFAM" id="SSF81383">
    <property type="entry name" value="F-box domain"/>
    <property type="match status" value="1"/>
</dbReference>
<sequence length="369" mass="42392">MPSSLPPLLRLPPELQLEILTHLPRLDQITTTQVCNTLHRLLSTKLITQTHYVPVSLSGRALKFSTSSETFHSAFPRTHFLLEESSSIENGSLIFTAKAGKPVNYIYVPGNEYTEQEGELWNGDVGALDVEIRDVLMKERQAWVLVSKVEKEKDKEPGPGEPLEIDYEDWNSPTVVFFAENKFISRFTRGRDLTYSSALDQPFISPFILPLTIPNENEEMIFKFKIDIYKDELLEGPEPPSAKKWEEKMVFKRDASVRDWIHKCLEKVYVVAVEKGVGMEEKVWASIQVGRVRNEDAWSVTAAILRVSVEVRREMVWVRRASGHFLLIKKKMWEGRAGWDWDSKKEDGEKDKDKDEEEEENATVSISCC</sequence>
<dbReference type="OrthoDB" id="5343612at2759"/>
<organism evidence="3 4">
    <name type="scientific">Arthrobotrys flagrans</name>
    <name type="common">Nematode-trapping fungus</name>
    <name type="synonym">Trichothecium flagrans</name>
    <dbReference type="NCBI Taxonomy" id="97331"/>
    <lineage>
        <taxon>Eukaryota</taxon>
        <taxon>Fungi</taxon>
        <taxon>Dikarya</taxon>
        <taxon>Ascomycota</taxon>
        <taxon>Pezizomycotina</taxon>
        <taxon>Orbiliomycetes</taxon>
        <taxon>Orbiliales</taxon>
        <taxon>Orbiliaceae</taxon>
        <taxon>Arthrobotrys</taxon>
    </lineage>
</organism>
<feature type="domain" description="F-box" evidence="2">
    <location>
        <begin position="5"/>
        <end position="55"/>
    </location>
</feature>
<dbReference type="AlphaFoldDB" id="A0A436ZYM8"/>
<dbReference type="Proteomes" id="UP000283090">
    <property type="component" value="Unassembled WGS sequence"/>
</dbReference>
<accession>A0A436ZYM8</accession>
<evidence type="ECO:0000256" key="1">
    <source>
        <dbReference type="SAM" id="MobiDB-lite"/>
    </source>
</evidence>
<feature type="region of interest" description="Disordered" evidence="1">
    <location>
        <begin position="340"/>
        <end position="369"/>
    </location>
</feature>
<dbReference type="InterPro" id="IPR001810">
    <property type="entry name" value="F-box_dom"/>
</dbReference>
<evidence type="ECO:0000313" key="3">
    <source>
        <dbReference type="EMBL" id="RVD83846.1"/>
    </source>
</evidence>
<name>A0A436ZYM8_ARTFL</name>
<evidence type="ECO:0000313" key="4">
    <source>
        <dbReference type="Proteomes" id="UP000283090"/>
    </source>
</evidence>
<dbReference type="GeneID" id="93587931"/>
<feature type="compositionally biased region" description="Basic and acidic residues" evidence="1">
    <location>
        <begin position="340"/>
        <end position="353"/>
    </location>
</feature>
<gene>
    <name evidence="3" type="ORF">DFL_005620</name>
</gene>
<dbReference type="InterPro" id="IPR036047">
    <property type="entry name" value="F-box-like_dom_sf"/>
</dbReference>
<proteinExistence type="predicted"/>
<dbReference type="PROSITE" id="PS50181">
    <property type="entry name" value="FBOX"/>
    <property type="match status" value="1"/>
</dbReference>
<evidence type="ECO:0000259" key="2">
    <source>
        <dbReference type="PROSITE" id="PS50181"/>
    </source>
</evidence>